<dbReference type="STRING" id="1664694.A0A0N1H3J3"/>
<organism evidence="9 10">
    <name type="scientific">Cyphellophora attinorum</name>
    <dbReference type="NCBI Taxonomy" id="1664694"/>
    <lineage>
        <taxon>Eukaryota</taxon>
        <taxon>Fungi</taxon>
        <taxon>Dikarya</taxon>
        <taxon>Ascomycota</taxon>
        <taxon>Pezizomycotina</taxon>
        <taxon>Eurotiomycetes</taxon>
        <taxon>Chaetothyriomycetidae</taxon>
        <taxon>Chaetothyriales</taxon>
        <taxon>Cyphellophoraceae</taxon>
        <taxon>Cyphellophora</taxon>
    </lineage>
</organism>
<dbReference type="GO" id="GO:0006351">
    <property type="term" value="P:DNA-templated transcription"/>
    <property type="evidence" value="ECO:0007669"/>
    <property type="project" value="InterPro"/>
</dbReference>
<evidence type="ECO:0000256" key="2">
    <source>
        <dbReference type="ARBA" id="ARBA00022833"/>
    </source>
</evidence>
<evidence type="ECO:0000259" key="8">
    <source>
        <dbReference type="SMART" id="SM00906"/>
    </source>
</evidence>
<gene>
    <name evidence="9" type="ORF">AB675_8928</name>
</gene>
<keyword evidence="5" id="KW-0804">Transcription</keyword>
<dbReference type="GO" id="GO:0003677">
    <property type="term" value="F:DNA binding"/>
    <property type="evidence" value="ECO:0007669"/>
    <property type="project" value="UniProtKB-KW"/>
</dbReference>
<dbReference type="Proteomes" id="UP000038010">
    <property type="component" value="Unassembled WGS sequence"/>
</dbReference>
<keyword evidence="1" id="KW-0479">Metal-binding</keyword>
<dbReference type="GO" id="GO:0008270">
    <property type="term" value="F:zinc ion binding"/>
    <property type="evidence" value="ECO:0007669"/>
    <property type="project" value="InterPro"/>
</dbReference>
<evidence type="ECO:0000313" key="10">
    <source>
        <dbReference type="Proteomes" id="UP000038010"/>
    </source>
</evidence>
<keyword evidence="2" id="KW-0862">Zinc</keyword>
<dbReference type="PANTHER" id="PTHR31313">
    <property type="entry name" value="TY1 ENHANCER ACTIVATOR"/>
    <property type="match status" value="1"/>
</dbReference>
<dbReference type="RefSeq" id="XP_017996173.1">
    <property type="nucleotide sequence ID" value="XM_018149417.1"/>
</dbReference>
<evidence type="ECO:0000256" key="3">
    <source>
        <dbReference type="ARBA" id="ARBA00023015"/>
    </source>
</evidence>
<feature type="domain" description="Xylanolytic transcriptional activator regulatory" evidence="8">
    <location>
        <begin position="321"/>
        <end position="403"/>
    </location>
</feature>
<dbReference type="CDD" id="cd12148">
    <property type="entry name" value="fungal_TF_MHR"/>
    <property type="match status" value="1"/>
</dbReference>
<reference evidence="9 10" key="1">
    <citation type="submission" date="2015-06" db="EMBL/GenBank/DDBJ databases">
        <title>Draft genome of the ant-associated black yeast Phialophora attae CBS 131958.</title>
        <authorList>
            <person name="Moreno L.F."/>
            <person name="Stielow B.J."/>
            <person name="de Hoog S."/>
            <person name="Vicente V.A."/>
            <person name="Weiss V.A."/>
            <person name="de Vries M."/>
            <person name="Cruz L.M."/>
            <person name="Souza E.M."/>
        </authorList>
    </citation>
    <scope>NUCLEOTIDE SEQUENCE [LARGE SCALE GENOMIC DNA]</scope>
    <source>
        <strain evidence="9 10">CBS 131958</strain>
    </source>
</reference>
<name>A0A0N1H3J3_9EURO</name>
<protein>
    <recommendedName>
        <fullName evidence="8">Xylanolytic transcriptional activator regulatory domain-containing protein</fullName>
    </recommendedName>
</protein>
<dbReference type="OrthoDB" id="2283631at2759"/>
<keyword evidence="6" id="KW-0539">Nucleus</keyword>
<evidence type="ECO:0000256" key="5">
    <source>
        <dbReference type="ARBA" id="ARBA00023163"/>
    </source>
</evidence>
<keyword evidence="10" id="KW-1185">Reference proteome</keyword>
<dbReference type="Pfam" id="PF04082">
    <property type="entry name" value="Fungal_trans"/>
    <property type="match status" value="1"/>
</dbReference>
<feature type="region of interest" description="Disordered" evidence="7">
    <location>
        <begin position="622"/>
        <end position="642"/>
    </location>
</feature>
<evidence type="ECO:0000256" key="7">
    <source>
        <dbReference type="SAM" id="MobiDB-lite"/>
    </source>
</evidence>
<keyword evidence="3" id="KW-0805">Transcription regulation</keyword>
<sequence>MQSFIVNNGPQAGPKNYVFVDEHNRHKRLKLHCVPPTGGPEGDFGPTAPAAGQPGIDYQAYNQSPVDGHQGIPHGAPGFPVSYNGQSFESYDYDAEYSKGGYYPHGEAYSTMYSGQDLSDPSLSSYAGTQAFQPVRADSDNQIPAQTPISQYTAEDLSQHLGDLKINENGIAPYVRKEKAVEDDAEGPVQEAEFKLTNFSTDAGSQIRIPPALMPDDEDAMGYFDIFFSNVHPYVPVLCKSQFMHQWQHKRDSISPLLLEAIFACAGRMSDDPAQGAQWLALANKHEPMFLDAPRLSTVQALLILLKARESAPKRGYYYRSWALTKQAVSMAKDMELHEHHEIHESGEACGSEPVECLAKTRVWQTCLIIEMMVGAPQGRTDMSVDPNSVDVSPNPPASDMNDFEAMISRQFAYFLRNARNIRLITEVARKLKRKEDWGLDKELISYNVAFHKWPSELPRDLQVVMPPDGSSPKLASHFVGNMHTHYHLGIVMLRRAQLTASEKFADDDAWKQHMATCYNSAKALCRIQEAILSKYDLVGLLVMQRGINFTIYAILTCVMIHLIAITSPDPDFNADAKEYFVRHMRILEQCVSAWPMPETEAQINGLRSAFSADTSRPFELKPSFPLGSPPGDNFPTPPALHSISQAENYQPQQPTQQPPQVIIPPSHGYMSQQMSGHHQGSYLATPPVSATSDVKSQSPMNQHAYDINTHVPIMPSGNFYGHSLSPHEAPQWNPTPIIDQFNQAFAIPASALAPPAFTSSPPVQMTSGHPNYNIQNTPSPPVYVTPKQWQQSVASVYEGGLKRRWDSMQQGGSEQQAMKRR</sequence>
<evidence type="ECO:0000313" key="9">
    <source>
        <dbReference type="EMBL" id="KPI36210.1"/>
    </source>
</evidence>
<evidence type="ECO:0000256" key="4">
    <source>
        <dbReference type="ARBA" id="ARBA00023125"/>
    </source>
</evidence>
<dbReference type="GeneID" id="28741297"/>
<dbReference type="InterPro" id="IPR051615">
    <property type="entry name" value="Transcr_Regulatory_Elem"/>
</dbReference>
<dbReference type="PANTHER" id="PTHR31313:SF79">
    <property type="entry name" value="C6 FINGER DOMAIN-CONTAINING PROTEIN"/>
    <property type="match status" value="1"/>
</dbReference>
<keyword evidence="4" id="KW-0238">DNA-binding</keyword>
<dbReference type="SMART" id="SM00906">
    <property type="entry name" value="Fungal_trans"/>
    <property type="match status" value="1"/>
</dbReference>
<evidence type="ECO:0000256" key="1">
    <source>
        <dbReference type="ARBA" id="ARBA00022723"/>
    </source>
</evidence>
<evidence type="ECO:0000256" key="6">
    <source>
        <dbReference type="ARBA" id="ARBA00023242"/>
    </source>
</evidence>
<dbReference type="InterPro" id="IPR007219">
    <property type="entry name" value="XnlR_reg_dom"/>
</dbReference>
<accession>A0A0N1H3J3</accession>
<dbReference type="VEuPathDB" id="FungiDB:AB675_8928"/>
<proteinExistence type="predicted"/>
<comment type="caution">
    <text evidence="9">The sequence shown here is derived from an EMBL/GenBank/DDBJ whole genome shotgun (WGS) entry which is preliminary data.</text>
</comment>
<dbReference type="EMBL" id="LFJN01000033">
    <property type="protein sequence ID" value="KPI36210.1"/>
    <property type="molecule type" value="Genomic_DNA"/>
</dbReference>
<dbReference type="AlphaFoldDB" id="A0A0N1H3J3"/>